<accession>A0A098S1W1</accession>
<dbReference type="AlphaFoldDB" id="A0A098S1W1"/>
<dbReference type="EMBL" id="JPOS01000080">
    <property type="protein sequence ID" value="KGE86299.1"/>
    <property type="molecule type" value="Genomic_DNA"/>
</dbReference>
<reference evidence="1 2" key="1">
    <citation type="journal article" date="2014" name="Int. J. Syst. Evol. Microbiol.">
        <title>Phaeodactylibacter xiamenensis gen. nov., sp. nov., a member of the family Saprospiraceae isolated from the marine alga Phaeodactylum tricornutum.</title>
        <authorList>
            <person name="Chen Z.Jr."/>
            <person name="Lei X."/>
            <person name="Lai Q."/>
            <person name="Li Y."/>
            <person name="Zhang B."/>
            <person name="Zhang J."/>
            <person name="Zhang H."/>
            <person name="Yang L."/>
            <person name="Zheng W."/>
            <person name="Tian Y."/>
            <person name="Yu Z."/>
            <person name="Xu H.Jr."/>
            <person name="Zheng T."/>
        </authorList>
    </citation>
    <scope>NUCLEOTIDE SEQUENCE [LARGE SCALE GENOMIC DNA]</scope>
    <source>
        <strain evidence="1 2">KD52</strain>
    </source>
</reference>
<evidence type="ECO:0000313" key="2">
    <source>
        <dbReference type="Proteomes" id="UP000029736"/>
    </source>
</evidence>
<sequence length="1182" mass="136476">MATTFQDGYEIELSDELCKIEAGPFKELVIGGVRSLLDPTVVGTVAHIPKLVNIEKDISAEIKDVLFRTFKATIQSLFQDEIEPDARKKLREESLIEWNTEMRQSDEVITVTKSDLRYPGSSKFCVQAYIILSDTCAHYGITFEHGWLDFARMFSAIYSHQIQKAPETLDVFRNESLDIHVNDEKNYYAESLKKVNQFKARTSILSDKEGANILLSEIEVPSEIRIYNTGGFVESNANNLLPLFLGSDHEYRLSILEADRGMGKSVLLERLFMQLQEEVSGQSNIFIIKPNDIGGFSGKVCDWKALFGKYEIELSSRLKSRRIYLLIDSVFEVFHGEAQVNVWNQLLEVIIEEHPQLFLITTCRKHGLDKRSLKNKDNVQVLEINGYLPDELKKYVEKVREKRGEVCPELEYIENQSPKTRYEEEIIKLATSPMYVDLIEIRGESSNMPEKQNKIALINDTIELMVDKAIEIEKLPKESICSEIEKAPMDLAIASMGLIEQPSIPEDIRRLLKKISCFTVDLYFVHDSFKEALAMKFLSEMFISDDDSWTSGDFDKAVQIIHELLEKEDTKEELTVYLEYRFKSFSQENTVKNFISRFFKFYAKLKEGRLKLSDSPHSNIYGQIRVVHIFIEVYNLICANINVEDINFRRLGRYIDDTTIWLIDMKDALKETEVPFYFVELGKDTPPSLLRLQVLKLINPELDEFQFDVESWKHGKSLTIESANKGAVSIGKEIRRSFSGKSSRRRVPISKDYEVEEVKIVDSSLSLKLLSTEAKRFLITQWSDIEAQNKTIKLILSNAKIGLLDCTIDLKNTRDVVDQLNDDTQKHYTLELKTIAGKSIIRKASIDQFQLHLFSAESSDFVIEETEFNNCHFTSESSFKGITLKKVTFNECEFTEESILSISNDSEQIHFNACWWRAPDREISKDREDISNRKREFLKFTTNTKLLLVKDETNNTWTFQEDKSMEQHQVLTECKERVKAELEVNIMKSLQTLGKYLKPNSGYTDRIYKLLDEFDTEAREVTKSTIEDILDDLSFEDIKLEYAFSDKMYDHICVIAPASAHEEIKKNDFPKNLFPNSSFADSAHSIPKEAKILVFYAKKEDLVNSEEGKTPWEKCLSDVLNLSISESNKRYVLLFTNGRSNEISNEKYKRNTVSANSYIPLYARLRELQDHIRQRAALQLDD</sequence>
<name>A0A098S1W1_9BACT</name>
<evidence type="ECO:0008006" key="3">
    <source>
        <dbReference type="Google" id="ProtNLM"/>
    </source>
</evidence>
<gene>
    <name evidence="1" type="ORF">IX84_22350</name>
</gene>
<evidence type="ECO:0000313" key="1">
    <source>
        <dbReference type="EMBL" id="KGE86299.1"/>
    </source>
</evidence>
<dbReference type="SUPFAM" id="SSF52540">
    <property type="entry name" value="P-loop containing nucleoside triphosphate hydrolases"/>
    <property type="match status" value="1"/>
</dbReference>
<protein>
    <recommendedName>
        <fullName evidence="3">NACHT domain-containing protein</fullName>
    </recommendedName>
</protein>
<proteinExistence type="predicted"/>
<dbReference type="STRING" id="1524460.IX84_22350"/>
<dbReference type="InterPro" id="IPR027417">
    <property type="entry name" value="P-loop_NTPase"/>
</dbReference>
<dbReference type="Proteomes" id="UP000029736">
    <property type="component" value="Unassembled WGS sequence"/>
</dbReference>
<keyword evidence="2" id="KW-1185">Reference proteome</keyword>
<dbReference type="RefSeq" id="WP_044225557.1">
    <property type="nucleotide sequence ID" value="NZ_JBKAGJ010000026.1"/>
</dbReference>
<comment type="caution">
    <text evidence="1">The sequence shown here is derived from an EMBL/GenBank/DDBJ whole genome shotgun (WGS) entry which is preliminary data.</text>
</comment>
<organism evidence="1 2">
    <name type="scientific">Phaeodactylibacter xiamenensis</name>
    <dbReference type="NCBI Taxonomy" id="1524460"/>
    <lineage>
        <taxon>Bacteria</taxon>
        <taxon>Pseudomonadati</taxon>
        <taxon>Bacteroidota</taxon>
        <taxon>Saprospiria</taxon>
        <taxon>Saprospirales</taxon>
        <taxon>Haliscomenobacteraceae</taxon>
        <taxon>Phaeodactylibacter</taxon>
    </lineage>
</organism>